<dbReference type="InterPro" id="IPR001547">
    <property type="entry name" value="Glyco_hydro_5"/>
</dbReference>
<dbReference type="GO" id="GO:0005576">
    <property type="term" value="C:extracellular region"/>
    <property type="evidence" value="ECO:0007669"/>
    <property type="project" value="UniProtKB-SubCell"/>
</dbReference>
<keyword evidence="9" id="KW-0378">Hydrolase</keyword>
<dbReference type="PANTHER" id="PTHR31451">
    <property type="match status" value="1"/>
</dbReference>
<dbReference type="InterPro" id="IPR001881">
    <property type="entry name" value="EGF-like_Ca-bd_dom"/>
</dbReference>
<feature type="domain" description="EGF-like" evidence="14">
    <location>
        <begin position="456"/>
        <end position="497"/>
    </location>
</feature>
<dbReference type="AlphaFoldDB" id="A0A8S1J407"/>
<dbReference type="PANTHER" id="PTHR31451:SF39">
    <property type="entry name" value="MANNAN ENDO-1,4-BETA-MANNOSIDASE 1"/>
    <property type="match status" value="1"/>
</dbReference>
<name>A0A8S1J407_9CHLO</name>
<feature type="signal peptide" evidence="13">
    <location>
        <begin position="1"/>
        <end position="31"/>
    </location>
</feature>
<protein>
    <recommendedName>
        <fullName evidence="4">mannan endo-1,4-beta-mannosidase</fullName>
        <ecNumber evidence="4">3.2.1.78</ecNumber>
    </recommendedName>
</protein>
<comment type="caution">
    <text evidence="15">The sequence shown here is derived from an EMBL/GenBank/DDBJ whole genome shotgun (WGS) entry which is preliminary data.</text>
</comment>
<evidence type="ECO:0000256" key="12">
    <source>
        <dbReference type="PROSITE-ProRule" id="PRU00076"/>
    </source>
</evidence>
<evidence type="ECO:0000259" key="14">
    <source>
        <dbReference type="PROSITE" id="PS50026"/>
    </source>
</evidence>
<comment type="similarity">
    <text evidence="3">Belongs to the glycosyl hydrolase 5 (cellulase A) family.</text>
</comment>
<dbReference type="GO" id="GO:0000272">
    <property type="term" value="P:polysaccharide catabolic process"/>
    <property type="evidence" value="ECO:0007669"/>
    <property type="project" value="InterPro"/>
</dbReference>
<evidence type="ECO:0000256" key="2">
    <source>
        <dbReference type="ARBA" id="ARBA00004613"/>
    </source>
</evidence>
<keyword evidence="7 13" id="KW-0732">Signal</keyword>
<dbReference type="Proteomes" id="UP000708148">
    <property type="component" value="Unassembled WGS sequence"/>
</dbReference>
<evidence type="ECO:0000313" key="16">
    <source>
        <dbReference type="Proteomes" id="UP000708148"/>
    </source>
</evidence>
<dbReference type="InterPro" id="IPR045053">
    <property type="entry name" value="MAN-like"/>
</dbReference>
<keyword evidence="6 12" id="KW-0245">EGF-like domain</keyword>
<comment type="subcellular location">
    <subcellularLocation>
        <location evidence="2">Secreted</location>
    </subcellularLocation>
</comment>
<dbReference type="OrthoDB" id="406631at2759"/>
<reference evidence="15" key="1">
    <citation type="submission" date="2020-12" db="EMBL/GenBank/DDBJ databases">
        <authorList>
            <person name="Iha C."/>
        </authorList>
    </citation>
    <scope>NUCLEOTIDE SEQUENCE</scope>
</reference>
<dbReference type="InterPro" id="IPR000152">
    <property type="entry name" value="EGF-type_Asp/Asn_hydroxyl_site"/>
</dbReference>
<comment type="caution">
    <text evidence="12">Lacks conserved residue(s) required for the propagation of feature annotation.</text>
</comment>
<keyword evidence="16" id="KW-1185">Reference proteome</keyword>
<dbReference type="InterPro" id="IPR017853">
    <property type="entry name" value="GH"/>
</dbReference>
<evidence type="ECO:0000256" key="10">
    <source>
        <dbReference type="ARBA" id="ARBA00023157"/>
    </source>
</evidence>
<evidence type="ECO:0000256" key="6">
    <source>
        <dbReference type="ARBA" id="ARBA00022536"/>
    </source>
</evidence>
<dbReference type="PROSITE" id="PS01186">
    <property type="entry name" value="EGF_2"/>
    <property type="match status" value="1"/>
</dbReference>
<dbReference type="EC" id="3.2.1.78" evidence="4"/>
<evidence type="ECO:0000256" key="8">
    <source>
        <dbReference type="ARBA" id="ARBA00022737"/>
    </source>
</evidence>
<dbReference type="PROSITE" id="PS50026">
    <property type="entry name" value="EGF_3"/>
    <property type="match status" value="1"/>
</dbReference>
<dbReference type="Gene3D" id="3.50.4.10">
    <property type="entry name" value="Hepatocyte Growth Factor"/>
    <property type="match status" value="1"/>
</dbReference>
<evidence type="ECO:0000256" key="11">
    <source>
        <dbReference type="ARBA" id="ARBA00023295"/>
    </source>
</evidence>
<dbReference type="EMBL" id="CAJHUC010001645">
    <property type="protein sequence ID" value="CAD7701855.1"/>
    <property type="molecule type" value="Genomic_DNA"/>
</dbReference>
<evidence type="ECO:0000256" key="4">
    <source>
        <dbReference type="ARBA" id="ARBA00012706"/>
    </source>
</evidence>
<evidence type="ECO:0000256" key="3">
    <source>
        <dbReference type="ARBA" id="ARBA00005641"/>
    </source>
</evidence>
<dbReference type="GO" id="GO:0016985">
    <property type="term" value="F:mannan endo-1,4-beta-mannosidase activity"/>
    <property type="evidence" value="ECO:0007669"/>
    <property type="project" value="UniProtKB-EC"/>
</dbReference>
<keyword evidence="10" id="KW-1015">Disulfide bond</keyword>
<dbReference type="PROSITE" id="PS01187">
    <property type="entry name" value="EGF_CA"/>
    <property type="match status" value="1"/>
</dbReference>
<accession>A0A8S1J407</accession>
<gene>
    <name evidence="15" type="ORF">OSTQU699_LOCUS7212</name>
</gene>
<feature type="chain" id="PRO_5035834982" description="mannan endo-1,4-beta-mannosidase" evidence="13">
    <location>
        <begin position="32"/>
        <end position="636"/>
    </location>
</feature>
<sequence>MSLASRASRGAAALALALAVALSVAAQGARAENFIRIVNGEFVDGCEQFLVAGWNQWEVIEAAAGAPELIGASLPPGESGPRMLQDMLDLAVEHGFNLMRAWAHSVSPQFALQPSPGEYNEGMFRGLDFALDEARKRGIRVLLSFTDNWPPSGGIDEYVSWSSTAESHTDFFTDAQTKQMYKDHVQQLITRVNSVNGRTYRDDPTIMGWNLINEPRCQGCPEAVQAWIEEMAPYVKGLDPNHLLTVGEEGFYSTSGKTWANPQGAGRWPEEEGQDFINNHSPEAIDFMSFHSWVDNWEDVTEEFQRRWIQEHTADAVQLGKPVILEEFGKIVQPEGPFEPDRVKFFQIVYDEVLKQMDGGKGALKGANFWQWYDEGQVAPVEEGGGAGLYGIFASDETFGLIKAFTDTVNGMGGNTVEGCTKDRSSSVKSKVKECKKKRVNGLEGTGYEGPKCKIDINECVRGTAGCHANAGCINTDGGFTCQCHPGYEGDGQSVCEETASLAEIQAQYTTAGPGILACEEGEDVQYPIGAPGFVYDPTGSVDLNEFTKGQFGSREDTTILDCQLACEMAEGCDSFSFNPTLKQCFLKSCPSQDTCEGEETICTSEATGEQFSCGRWQTYFHSERLGTACLASNGP</sequence>
<evidence type="ECO:0000313" key="15">
    <source>
        <dbReference type="EMBL" id="CAD7701855.1"/>
    </source>
</evidence>
<dbReference type="FunFam" id="2.10.25.10:FF:000038">
    <property type="entry name" value="Fibrillin 2"/>
    <property type="match status" value="1"/>
</dbReference>
<dbReference type="SMART" id="SM00181">
    <property type="entry name" value="EGF"/>
    <property type="match status" value="1"/>
</dbReference>
<dbReference type="Pfam" id="PF07645">
    <property type="entry name" value="EGF_CA"/>
    <property type="match status" value="1"/>
</dbReference>
<dbReference type="SUPFAM" id="SSF51445">
    <property type="entry name" value="(Trans)glycosidases"/>
    <property type="match status" value="1"/>
</dbReference>
<dbReference type="InterPro" id="IPR049883">
    <property type="entry name" value="NOTCH1_EGF-like"/>
</dbReference>
<dbReference type="InterPro" id="IPR000742">
    <property type="entry name" value="EGF"/>
</dbReference>
<dbReference type="CDD" id="cd00054">
    <property type="entry name" value="EGF_CA"/>
    <property type="match status" value="1"/>
</dbReference>
<dbReference type="Gene3D" id="3.20.20.80">
    <property type="entry name" value="Glycosidases"/>
    <property type="match status" value="1"/>
</dbReference>
<dbReference type="Gene3D" id="2.10.25.10">
    <property type="entry name" value="Laminin"/>
    <property type="match status" value="1"/>
</dbReference>
<proteinExistence type="inferred from homology"/>
<evidence type="ECO:0000256" key="5">
    <source>
        <dbReference type="ARBA" id="ARBA00022525"/>
    </source>
</evidence>
<dbReference type="SUPFAM" id="SSF57196">
    <property type="entry name" value="EGF/Laminin"/>
    <property type="match status" value="1"/>
</dbReference>
<evidence type="ECO:0000256" key="9">
    <source>
        <dbReference type="ARBA" id="ARBA00022801"/>
    </source>
</evidence>
<dbReference type="PROSITE" id="PS00010">
    <property type="entry name" value="ASX_HYDROXYL"/>
    <property type="match status" value="1"/>
</dbReference>
<evidence type="ECO:0000256" key="7">
    <source>
        <dbReference type="ARBA" id="ARBA00022729"/>
    </source>
</evidence>
<comment type="catalytic activity">
    <reaction evidence="1">
        <text>Random hydrolysis of (1-&gt;4)-beta-D-mannosidic linkages in mannans, galactomannans and glucomannans.</text>
        <dbReference type="EC" id="3.2.1.78"/>
    </reaction>
</comment>
<evidence type="ECO:0000256" key="13">
    <source>
        <dbReference type="SAM" id="SignalP"/>
    </source>
</evidence>
<dbReference type="Pfam" id="PF26410">
    <property type="entry name" value="GH5_mannosidase"/>
    <property type="match status" value="1"/>
</dbReference>
<keyword evidence="5" id="KW-0964">Secreted</keyword>
<organism evidence="15 16">
    <name type="scientific">Ostreobium quekettii</name>
    <dbReference type="NCBI Taxonomy" id="121088"/>
    <lineage>
        <taxon>Eukaryota</taxon>
        <taxon>Viridiplantae</taxon>
        <taxon>Chlorophyta</taxon>
        <taxon>core chlorophytes</taxon>
        <taxon>Ulvophyceae</taxon>
        <taxon>TCBD clade</taxon>
        <taxon>Bryopsidales</taxon>
        <taxon>Ostreobineae</taxon>
        <taxon>Ostreobiaceae</taxon>
        <taxon>Ostreobium</taxon>
    </lineage>
</organism>
<evidence type="ECO:0000256" key="1">
    <source>
        <dbReference type="ARBA" id="ARBA00001678"/>
    </source>
</evidence>
<dbReference type="GO" id="GO:0005509">
    <property type="term" value="F:calcium ion binding"/>
    <property type="evidence" value="ECO:0007669"/>
    <property type="project" value="InterPro"/>
</dbReference>
<dbReference type="SMART" id="SM00179">
    <property type="entry name" value="EGF_CA"/>
    <property type="match status" value="1"/>
</dbReference>
<keyword evidence="11" id="KW-0326">Glycosidase</keyword>
<keyword evidence="8" id="KW-0677">Repeat</keyword>
<dbReference type="InterPro" id="IPR018097">
    <property type="entry name" value="EGF_Ca-bd_CS"/>
</dbReference>